<feature type="compositionally biased region" description="Basic and acidic residues" evidence="1">
    <location>
        <begin position="62"/>
        <end position="74"/>
    </location>
</feature>
<gene>
    <name evidence="2" type="ORF">RRG08_030391</name>
</gene>
<reference evidence="2" key="1">
    <citation type="journal article" date="2023" name="G3 (Bethesda)">
        <title>A reference genome for the long-term kleptoplast-retaining sea slug Elysia crispata morphotype clarki.</title>
        <authorList>
            <person name="Eastman K.E."/>
            <person name="Pendleton A.L."/>
            <person name="Shaikh M.A."/>
            <person name="Suttiyut T."/>
            <person name="Ogas R."/>
            <person name="Tomko P."/>
            <person name="Gavelis G."/>
            <person name="Widhalm J.R."/>
            <person name="Wisecaver J.H."/>
        </authorList>
    </citation>
    <scope>NUCLEOTIDE SEQUENCE</scope>
    <source>
        <strain evidence="2">ECLA1</strain>
    </source>
</reference>
<sequence>MLQDSGPSRREVNLDSWLEVTYAKTRFRNFFFLLISIHFPGSKKRFSTGASPAHVPMNNERYGAERREGAEGRTRECRYTGELPVGQSVRAVTTA</sequence>
<dbReference type="AlphaFoldDB" id="A0AAE0YGC6"/>
<comment type="caution">
    <text evidence="2">The sequence shown here is derived from an EMBL/GenBank/DDBJ whole genome shotgun (WGS) entry which is preliminary data.</text>
</comment>
<name>A0AAE0YGC6_9GAST</name>
<evidence type="ECO:0000256" key="1">
    <source>
        <dbReference type="SAM" id="MobiDB-lite"/>
    </source>
</evidence>
<organism evidence="2 3">
    <name type="scientific">Elysia crispata</name>
    <name type="common">lettuce slug</name>
    <dbReference type="NCBI Taxonomy" id="231223"/>
    <lineage>
        <taxon>Eukaryota</taxon>
        <taxon>Metazoa</taxon>
        <taxon>Spiralia</taxon>
        <taxon>Lophotrochozoa</taxon>
        <taxon>Mollusca</taxon>
        <taxon>Gastropoda</taxon>
        <taxon>Heterobranchia</taxon>
        <taxon>Euthyneura</taxon>
        <taxon>Panpulmonata</taxon>
        <taxon>Sacoglossa</taxon>
        <taxon>Placobranchoidea</taxon>
        <taxon>Plakobranchidae</taxon>
        <taxon>Elysia</taxon>
    </lineage>
</organism>
<keyword evidence="3" id="KW-1185">Reference proteome</keyword>
<feature type="region of interest" description="Disordered" evidence="1">
    <location>
        <begin position="47"/>
        <end position="74"/>
    </location>
</feature>
<dbReference type="EMBL" id="JAWDGP010006267">
    <property type="protein sequence ID" value="KAK3744308.1"/>
    <property type="molecule type" value="Genomic_DNA"/>
</dbReference>
<evidence type="ECO:0000313" key="3">
    <source>
        <dbReference type="Proteomes" id="UP001283361"/>
    </source>
</evidence>
<evidence type="ECO:0000313" key="2">
    <source>
        <dbReference type="EMBL" id="KAK3744308.1"/>
    </source>
</evidence>
<proteinExistence type="predicted"/>
<dbReference type="Proteomes" id="UP001283361">
    <property type="component" value="Unassembled WGS sequence"/>
</dbReference>
<protein>
    <submittedName>
        <fullName evidence="2">Uncharacterized protein</fullName>
    </submittedName>
</protein>
<accession>A0AAE0YGC6</accession>